<reference evidence="1 2" key="1">
    <citation type="submission" date="2015-06" db="EMBL/GenBank/DDBJ databases">
        <title>Talaromyces atroroseus IBT 11181 draft genome.</title>
        <authorList>
            <person name="Rasmussen K.B."/>
            <person name="Rasmussen S."/>
            <person name="Petersen B."/>
            <person name="Sicheritz-Ponten T."/>
            <person name="Mortensen U.H."/>
            <person name="Thrane U."/>
        </authorList>
    </citation>
    <scope>NUCLEOTIDE SEQUENCE [LARGE SCALE GENOMIC DNA]</scope>
    <source>
        <strain evidence="1 2">IBT 11181</strain>
    </source>
</reference>
<accession>A0A225AT06</accession>
<name>A0A225AT06_TALAT</name>
<evidence type="ECO:0000313" key="1">
    <source>
        <dbReference type="EMBL" id="OKL57545.1"/>
    </source>
</evidence>
<dbReference type="EMBL" id="LFMY01000011">
    <property type="protein sequence ID" value="OKL57545.1"/>
    <property type="molecule type" value="Genomic_DNA"/>
</dbReference>
<evidence type="ECO:0000313" key="2">
    <source>
        <dbReference type="Proteomes" id="UP000214365"/>
    </source>
</evidence>
<dbReference type="AlphaFoldDB" id="A0A225AT06"/>
<dbReference type="OrthoDB" id="4522291at2759"/>
<keyword evidence="2" id="KW-1185">Reference proteome</keyword>
<dbReference type="GeneID" id="31006785"/>
<dbReference type="RefSeq" id="XP_020117666.1">
    <property type="nucleotide sequence ID" value="XM_020261925.1"/>
</dbReference>
<sequence length="274" mass="31782">MDDTEDDWAKWRHPLDLNRPHPWVPSCPVPFDPSPETPFGRSMVHRHNRETSNYLYLMISLSEPTFELQDLSLQQPFSLKELHSFCGKASGMYAIADLREKPRLRPRSVGLCGRLYDEWFKLVESDSMHETRFFARFMQTDGLNVAEIIARHRTLSQQLETQMRVPIERAVEGESYSIGKEREYHWECTLLPSFKNLVIIVEEQSFRAPAVLFVLDPELAQGIKEMEQAEEDEIGGHKVIRLRAAMEDIMRAVVAMQKKTTAEHDAITGCYRED</sequence>
<dbReference type="Proteomes" id="UP000214365">
    <property type="component" value="Unassembled WGS sequence"/>
</dbReference>
<organism evidence="1 2">
    <name type="scientific">Talaromyces atroroseus</name>
    <dbReference type="NCBI Taxonomy" id="1441469"/>
    <lineage>
        <taxon>Eukaryota</taxon>
        <taxon>Fungi</taxon>
        <taxon>Dikarya</taxon>
        <taxon>Ascomycota</taxon>
        <taxon>Pezizomycotina</taxon>
        <taxon>Eurotiomycetes</taxon>
        <taxon>Eurotiomycetidae</taxon>
        <taxon>Eurotiales</taxon>
        <taxon>Trichocomaceae</taxon>
        <taxon>Talaromyces</taxon>
        <taxon>Talaromyces sect. Trachyspermi</taxon>
    </lineage>
</organism>
<comment type="caution">
    <text evidence="1">The sequence shown here is derived from an EMBL/GenBank/DDBJ whole genome shotgun (WGS) entry which is preliminary data.</text>
</comment>
<protein>
    <submittedName>
        <fullName evidence="1">Uncharacterized protein</fullName>
    </submittedName>
</protein>
<gene>
    <name evidence="1" type="ORF">UA08_07029</name>
</gene>
<proteinExistence type="predicted"/>